<name>A0A820PYC0_9BILA</name>
<organism evidence="1 2">
    <name type="scientific">Adineta steineri</name>
    <dbReference type="NCBI Taxonomy" id="433720"/>
    <lineage>
        <taxon>Eukaryota</taxon>
        <taxon>Metazoa</taxon>
        <taxon>Spiralia</taxon>
        <taxon>Gnathifera</taxon>
        <taxon>Rotifera</taxon>
        <taxon>Eurotatoria</taxon>
        <taxon>Bdelloidea</taxon>
        <taxon>Adinetida</taxon>
        <taxon>Adinetidae</taxon>
        <taxon>Adineta</taxon>
    </lineage>
</organism>
<dbReference type="Proteomes" id="UP000663881">
    <property type="component" value="Unassembled WGS sequence"/>
</dbReference>
<dbReference type="EMBL" id="CAJOAY010029079">
    <property type="protein sequence ID" value="CAF4410425.1"/>
    <property type="molecule type" value="Genomic_DNA"/>
</dbReference>
<evidence type="ECO:0000313" key="2">
    <source>
        <dbReference type="Proteomes" id="UP000663881"/>
    </source>
</evidence>
<reference evidence="1" key="1">
    <citation type="submission" date="2021-02" db="EMBL/GenBank/DDBJ databases">
        <authorList>
            <person name="Nowell W R."/>
        </authorList>
    </citation>
    <scope>NUCLEOTIDE SEQUENCE</scope>
</reference>
<protein>
    <submittedName>
        <fullName evidence="1">Uncharacterized protein</fullName>
    </submittedName>
</protein>
<proteinExistence type="predicted"/>
<sequence>LFDALIIHVTKFISKHRNSSEDLSNIVNWSHIDGLFDMILTIGKQTMIETDEQIDLDALRTVCLSCLASFLTGQQLLMINLLDLPIKVKQIRDQFSEPILRLKSIKRLIENVKF</sequence>
<comment type="caution">
    <text evidence="1">The sequence shown here is derived from an EMBL/GenBank/DDBJ whole genome shotgun (WGS) entry which is preliminary data.</text>
</comment>
<dbReference type="AlphaFoldDB" id="A0A820PYC0"/>
<accession>A0A820PYC0</accession>
<evidence type="ECO:0000313" key="1">
    <source>
        <dbReference type="EMBL" id="CAF4410425.1"/>
    </source>
</evidence>
<feature type="non-terminal residue" evidence="1">
    <location>
        <position position="1"/>
    </location>
</feature>
<gene>
    <name evidence="1" type="ORF">OKA104_LOCUS51911</name>
</gene>
<feature type="non-terminal residue" evidence="1">
    <location>
        <position position="114"/>
    </location>
</feature>